<feature type="domain" description="Aminotransferase class I/classII large" evidence="14">
    <location>
        <begin position="53"/>
        <end position="261"/>
    </location>
</feature>
<comment type="pathway">
    <text evidence="4">Cofactor biosynthesis; adenosylcobalamin biosynthesis.</text>
</comment>
<evidence type="ECO:0000256" key="4">
    <source>
        <dbReference type="ARBA" id="ARBA00004953"/>
    </source>
</evidence>
<dbReference type="RefSeq" id="WP_093392796.1">
    <property type="nucleotide sequence ID" value="NZ_LT629736.1"/>
</dbReference>
<dbReference type="GO" id="GO:0022857">
    <property type="term" value="F:transmembrane transporter activity"/>
    <property type="evidence" value="ECO:0007669"/>
    <property type="project" value="InterPro"/>
</dbReference>
<evidence type="ECO:0000256" key="12">
    <source>
        <dbReference type="ARBA" id="ARBA00029996"/>
    </source>
</evidence>
<evidence type="ECO:0000256" key="2">
    <source>
        <dbReference type="ARBA" id="ARBA00003444"/>
    </source>
</evidence>
<evidence type="ECO:0000256" key="9">
    <source>
        <dbReference type="ARBA" id="ARBA00022989"/>
    </source>
</evidence>
<dbReference type="PROSITE" id="PS00105">
    <property type="entry name" value="AA_TRANSFER_CLASS_1"/>
    <property type="match status" value="1"/>
</dbReference>
<name>A0A1H1S9F2_9GAMM</name>
<keyword evidence="9" id="KW-1133">Transmembrane helix</keyword>
<dbReference type="Proteomes" id="UP000243207">
    <property type="component" value="Chromosome I"/>
</dbReference>
<evidence type="ECO:0000313" key="16">
    <source>
        <dbReference type="Proteomes" id="UP000243207"/>
    </source>
</evidence>
<keyword evidence="16" id="KW-1185">Reference proteome</keyword>
<dbReference type="InterPro" id="IPR004839">
    <property type="entry name" value="Aminotransferase_I/II_large"/>
</dbReference>
<accession>A0A1H1S9F2</accession>
<dbReference type="GO" id="GO:0048472">
    <property type="term" value="F:threonine-phosphate decarboxylase activity"/>
    <property type="evidence" value="ECO:0007669"/>
    <property type="project" value="UniProtKB-EC"/>
</dbReference>
<dbReference type="NCBIfam" id="TIGR01140">
    <property type="entry name" value="L_thr_O3P_dcar"/>
    <property type="match status" value="1"/>
</dbReference>
<evidence type="ECO:0000256" key="11">
    <source>
        <dbReference type="ARBA" id="ARBA00023239"/>
    </source>
</evidence>
<evidence type="ECO:0000256" key="10">
    <source>
        <dbReference type="ARBA" id="ARBA00023136"/>
    </source>
</evidence>
<evidence type="ECO:0000313" key="15">
    <source>
        <dbReference type="EMBL" id="SDS44594.1"/>
    </source>
</evidence>
<dbReference type="InterPro" id="IPR004838">
    <property type="entry name" value="NHTrfase_class1_PyrdxlP-BS"/>
</dbReference>
<sequence length="329" mass="35697">MLEHGGRLRQAAAQYGIPLADWLDLSTGLAPYAWPLQPVPAEVWQRLPEEQDGLEEAARAYYGADSILAVAGSQAAIQALPSLFAGKRVGIVEPCYAEHRHAWEAAGFVPESLGSEDVEAGLAHIDVLVVINPNNPTGRRFTVDQLLGWHSHLASRGGCLIVDEAFVDPTPEDSLAAHSHLPGLVVLRSLGKFFGLGGARLGFVLAAEPVCQALAERLGPWAVSGPTRYVGRLALADWKTQQDWRDRLAADGWRLAELLASRSLAPSGGCALFQWVQDAQSISIYESFARQGILTRLFAEQSALRIGLPADESGWKRLSLALQPVREFR</sequence>
<reference evidence="16" key="1">
    <citation type="submission" date="2016-10" db="EMBL/GenBank/DDBJ databases">
        <authorList>
            <person name="Varghese N."/>
            <person name="Submissions S."/>
        </authorList>
    </citation>
    <scope>NUCLEOTIDE SEQUENCE [LARGE SCALE GENOMIC DNA]</scope>
    <source>
        <strain evidence="16">NRRL B-51270</strain>
    </source>
</reference>
<keyword evidence="7" id="KW-0812">Transmembrane</keyword>
<dbReference type="PRINTS" id="PR01035">
    <property type="entry name" value="TCRTETA"/>
</dbReference>
<evidence type="ECO:0000259" key="14">
    <source>
        <dbReference type="Pfam" id="PF00155"/>
    </source>
</evidence>
<dbReference type="SUPFAM" id="SSF53383">
    <property type="entry name" value="PLP-dependent transferases"/>
    <property type="match status" value="1"/>
</dbReference>
<proteinExistence type="predicted"/>
<evidence type="ECO:0000256" key="6">
    <source>
        <dbReference type="ARBA" id="ARBA00022573"/>
    </source>
</evidence>
<organism evidence="15 16">
    <name type="scientific">Halopseudomonas xinjiangensis</name>
    <dbReference type="NCBI Taxonomy" id="487184"/>
    <lineage>
        <taxon>Bacteria</taxon>
        <taxon>Pseudomonadati</taxon>
        <taxon>Pseudomonadota</taxon>
        <taxon>Gammaproteobacteria</taxon>
        <taxon>Pseudomonadales</taxon>
        <taxon>Pseudomonadaceae</taxon>
        <taxon>Halopseudomonas</taxon>
    </lineage>
</organism>
<dbReference type="Pfam" id="PF00155">
    <property type="entry name" value="Aminotran_1_2"/>
    <property type="match status" value="1"/>
</dbReference>
<evidence type="ECO:0000256" key="7">
    <source>
        <dbReference type="ARBA" id="ARBA00022692"/>
    </source>
</evidence>
<comment type="cofactor">
    <cofactor evidence="1">
        <name>pyridoxal 5'-phosphate</name>
        <dbReference type="ChEBI" id="CHEBI:597326"/>
    </cofactor>
</comment>
<keyword evidence="6" id="KW-0169">Cobalamin biosynthesis</keyword>
<protein>
    <recommendedName>
        <fullName evidence="5">threonine-phosphate decarboxylase</fullName>
        <ecNumber evidence="5">4.1.1.81</ecNumber>
    </recommendedName>
    <alternativeName>
        <fullName evidence="12">L-threonine-O-3-phosphate decarboxylase</fullName>
    </alternativeName>
</protein>
<dbReference type="GO" id="GO:0009236">
    <property type="term" value="P:cobalamin biosynthetic process"/>
    <property type="evidence" value="ECO:0007669"/>
    <property type="project" value="UniProtKB-UniPathway"/>
</dbReference>
<dbReference type="GO" id="GO:0016020">
    <property type="term" value="C:membrane"/>
    <property type="evidence" value="ECO:0007669"/>
    <property type="project" value="UniProtKB-SubCell"/>
</dbReference>
<dbReference type="AlphaFoldDB" id="A0A1H1S9F2"/>
<evidence type="ECO:0000256" key="1">
    <source>
        <dbReference type="ARBA" id="ARBA00001933"/>
    </source>
</evidence>
<keyword evidence="10" id="KW-0472">Membrane</keyword>
<dbReference type="OrthoDB" id="9799304at2"/>
<evidence type="ECO:0000256" key="13">
    <source>
        <dbReference type="ARBA" id="ARBA00048531"/>
    </source>
</evidence>
<dbReference type="InterPro" id="IPR015421">
    <property type="entry name" value="PyrdxlP-dep_Trfase_major"/>
</dbReference>
<dbReference type="InterPro" id="IPR015424">
    <property type="entry name" value="PyrdxlP-dep_Trfase"/>
</dbReference>
<dbReference type="PANTHER" id="PTHR42885:SF1">
    <property type="entry name" value="THREONINE-PHOSPHATE DECARBOXYLASE"/>
    <property type="match status" value="1"/>
</dbReference>
<evidence type="ECO:0000256" key="8">
    <source>
        <dbReference type="ARBA" id="ARBA00022898"/>
    </source>
</evidence>
<dbReference type="EC" id="4.1.1.81" evidence="5"/>
<dbReference type="InterPro" id="IPR005860">
    <property type="entry name" value="CobD"/>
</dbReference>
<comment type="subcellular location">
    <subcellularLocation>
        <location evidence="3">Membrane</location>
        <topology evidence="3">Multi-pass membrane protein</topology>
    </subcellularLocation>
</comment>
<dbReference type="Gene3D" id="3.90.1150.10">
    <property type="entry name" value="Aspartate Aminotransferase, domain 1"/>
    <property type="match status" value="1"/>
</dbReference>
<evidence type="ECO:0000256" key="3">
    <source>
        <dbReference type="ARBA" id="ARBA00004141"/>
    </source>
</evidence>
<dbReference type="InterPro" id="IPR015422">
    <property type="entry name" value="PyrdxlP-dep_Trfase_small"/>
</dbReference>
<dbReference type="GO" id="GO:0030170">
    <property type="term" value="F:pyridoxal phosphate binding"/>
    <property type="evidence" value="ECO:0007669"/>
    <property type="project" value="InterPro"/>
</dbReference>
<dbReference type="EMBL" id="LT629736">
    <property type="protein sequence ID" value="SDS44594.1"/>
    <property type="molecule type" value="Genomic_DNA"/>
</dbReference>
<dbReference type="STRING" id="487184.SAMN05216421_1536"/>
<dbReference type="InterPro" id="IPR001958">
    <property type="entry name" value="Tet-R_TetA/multi-R_MdtG-like"/>
</dbReference>
<keyword evidence="11" id="KW-0456">Lyase</keyword>
<comment type="function">
    <text evidence="2">Decarboxylates L-threonine-O-3-phosphate to yield (R)-1-amino-2-propanol O-2-phosphate, the precursor for the linkage between the nucleotide loop and the corrin ring in cobalamin.</text>
</comment>
<dbReference type="PANTHER" id="PTHR42885">
    <property type="entry name" value="HISTIDINOL-PHOSPHATE AMINOTRANSFERASE-RELATED"/>
    <property type="match status" value="1"/>
</dbReference>
<keyword evidence="8" id="KW-0663">Pyridoxal phosphate</keyword>
<dbReference type="UniPathway" id="UPA00148"/>
<evidence type="ECO:0000256" key="5">
    <source>
        <dbReference type="ARBA" id="ARBA00012285"/>
    </source>
</evidence>
<dbReference type="Gene3D" id="3.40.640.10">
    <property type="entry name" value="Type I PLP-dependent aspartate aminotransferase-like (Major domain)"/>
    <property type="match status" value="1"/>
</dbReference>
<comment type="catalytic activity">
    <reaction evidence="13">
        <text>O-phospho-L-threonine + H(+) = (R)-1-aminopropan-2-yl phosphate + CO2</text>
        <dbReference type="Rhea" id="RHEA:11492"/>
        <dbReference type="ChEBI" id="CHEBI:15378"/>
        <dbReference type="ChEBI" id="CHEBI:16526"/>
        <dbReference type="ChEBI" id="CHEBI:58563"/>
        <dbReference type="ChEBI" id="CHEBI:58675"/>
        <dbReference type="EC" id="4.1.1.81"/>
    </reaction>
</comment>
<dbReference type="CDD" id="cd00609">
    <property type="entry name" value="AAT_like"/>
    <property type="match status" value="1"/>
</dbReference>
<gene>
    <name evidence="15" type="ORF">SAMN05216421_1536</name>
</gene>